<name>A0A7S3PYH5_9STRA</name>
<feature type="region of interest" description="Disordered" evidence="1">
    <location>
        <begin position="81"/>
        <end position="100"/>
    </location>
</feature>
<dbReference type="EMBL" id="HBIO01006476">
    <property type="protein sequence ID" value="CAE0459901.1"/>
    <property type="molecule type" value="Transcribed_RNA"/>
</dbReference>
<feature type="compositionally biased region" description="Low complexity" evidence="1">
    <location>
        <begin position="49"/>
        <end position="67"/>
    </location>
</feature>
<proteinExistence type="predicted"/>
<dbReference type="AlphaFoldDB" id="A0A7S3PYH5"/>
<protein>
    <submittedName>
        <fullName evidence="2">Uncharacterized protein</fullName>
    </submittedName>
</protein>
<feature type="compositionally biased region" description="Polar residues" evidence="1">
    <location>
        <begin position="1"/>
        <end position="11"/>
    </location>
</feature>
<evidence type="ECO:0000256" key="1">
    <source>
        <dbReference type="SAM" id="MobiDB-lite"/>
    </source>
</evidence>
<accession>A0A7S3PYH5</accession>
<evidence type="ECO:0000313" key="2">
    <source>
        <dbReference type="EMBL" id="CAE0459901.1"/>
    </source>
</evidence>
<gene>
    <name evidence="2" type="ORF">CDEB00056_LOCUS4742</name>
</gene>
<organism evidence="2">
    <name type="scientific">Chaetoceros debilis</name>
    <dbReference type="NCBI Taxonomy" id="122233"/>
    <lineage>
        <taxon>Eukaryota</taxon>
        <taxon>Sar</taxon>
        <taxon>Stramenopiles</taxon>
        <taxon>Ochrophyta</taxon>
        <taxon>Bacillariophyta</taxon>
        <taxon>Coscinodiscophyceae</taxon>
        <taxon>Chaetocerotophycidae</taxon>
        <taxon>Chaetocerotales</taxon>
        <taxon>Chaetocerotaceae</taxon>
        <taxon>Chaetoceros</taxon>
    </lineage>
</organism>
<feature type="region of interest" description="Disordered" evidence="1">
    <location>
        <begin position="1"/>
        <end position="72"/>
    </location>
</feature>
<reference evidence="2" key="1">
    <citation type="submission" date="2021-01" db="EMBL/GenBank/DDBJ databases">
        <authorList>
            <person name="Corre E."/>
            <person name="Pelletier E."/>
            <person name="Niang G."/>
            <person name="Scheremetjew M."/>
            <person name="Finn R."/>
            <person name="Kale V."/>
            <person name="Holt S."/>
            <person name="Cochrane G."/>
            <person name="Meng A."/>
            <person name="Brown T."/>
            <person name="Cohen L."/>
        </authorList>
    </citation>
    <scope>NUCLEOTIDE SEQUENCE</scope>
    <source>
        <strain evidence="2">MM31A-1</strain>
    </source>
</reference>
<sequence>MNTFISRQPSASAIEEMDPSMNENSRSTTPTPPRIQPAHTPLAASGNDLTSAPPSSLSNSRASLDSPTSVVNTIHLTRTSTTGTITAHDSSDRQCPGSPRDGNVGMMSLPSIEAEAAPYHIHHRPIHNMNSMAEAPINNHPPSATTTTTFPTADDSLALGLGMPSLDNMSIEEIGAHQLLLTREMLDLQRNMDELYSKMGLRSDENHQHVERRPSLGARAA</sequence>